<reference evidence="2" key="1">
    <citation type="journal article" date="2016" name="Nature">
        <title>Genome evolution in the allotetraploid frog Xenopus laevis.</title>
        <authorList>
            <person name="Session A.M."/>
            <person name="Uno Y."/>
            <person name="Kwon T."/>
            <person name="Chapman J.A."/>
            <person name="Toyoda A."/>
            <person name="Takahashi S."/>
            <person name="Fukui A."/>
            <person name="Hikosaka A."/>
            <person name="Suzuki A."/>
            <person name="Kondo M."/>
            <person name="van Heeringen S.J."/>
            <person name="Quigley I."/>
            <person name="Heinz S."/>
            <person name="Ogino H."/>
            <person name="Ochi H."/>
            <person name="Hellsten U."/>
            <person name="Lyons J.B."/>
            <person name="Simakov O."/>
            <person name="Putnam N."/>
            <person name="Stites J."/>
            <person name="Kuroki Y."/>
            <person name="Tanaka T."/>
            <person name="Michiue T."/>
            <person name="Watanabe M."/>
            <person name="Bogdanovic O."/>
            <person name="Lister R."/>
            <person name="Georgiou G."/>
            <person name="Paranjpe S.S."/>
            <person name="van Kruijsbergen I."/>
            <person name="Shu S."/>
            <person name="Carlson J."/>
            <person name="Kinoshita T."/>
            <person name="Ohta Y."/>
            <person name="Mawaribuchi S."/>
            <person name="Jenkins J."/>
            <person name="Grimwood J."/>
            <person name="Schmutz J."/>
            <person name="Mitros T."/>
            <person name="Mozaffari S.V."/>
            <person name="Suzuki Y."/>
            <person name="Haramoto Y."/>
            <person name="Yamamoto T.S."/>
            <person name="Takagi C."/>
            <person name="Heald R."/>
            <person name="Miller K."/>
            <person name="Haudenschild C."/>
            <person name="Kitzman J."/>
            <person name="Nakayama T."/>
            <person name="Izutsu Y."/>
            <person name="Robert J."/>
            <person name="Fortriede J."/>
            <person name="Burns K."/>
            <person name="Lotay V."/>
            <person name="Karimi K."/>
            <person name="Yasuoka Y."/>
            <person name="Dichmann D.S."/>
            <person name="Flajnik M.F."/>
            <person name="Houston D.W."/>
            <person name="Shendure J."/>
            <person name="DuPasquier L."/>
            <person name="Vize P.D."/>
            <person name="Zorn A.M."/>
            <person name="Ito M."/>
            <person name="Marcotte E.M."/>
            <person name="Wallingford J.B."/>
            <person name="Ito Y."/>
            <person name="Asashima M."/>
            <person name="Ueno N."/>
            <person name="Matsuda Y."/>
            <person name="Veenstra G.J."/>
            <person name="Fujiyama A."/>
            <person name="Harland R.M."/>
            <person name="Taira M."/>
            <person name="Rokhsar D.S."/>
        </authorList>
    </citation>
    <scope>NUCLEOTIDE SEQUENCE [LARGE SCALE GENOMIC DNA]</scope>
    <source>
        <strain evidence="2">J</strain>
    </source>
</reference>
<name>A0A974DX46_XENLA</name>
<sequence>MIPQSWCKAVNGAMQSKGNWWDKYCVKAVMLYITAVACSYSRYSFKSKIFMTAKVCRNQYYIVYTIKM</sequence>
<protein>
    <submittedName>
        <fullName evidence="1">Uncharacterized protein</fullName>
    </submittedName>
</protein>
<dbReference type="EMBL" id="CM004466">
    <property type="protein sequence ID" value="OCT99593.1"/>
    <property type="molecule type" value="Genomic_DNA"/>
</dbReference>
<organism evidence="1 2">
    <name type="scientific">Xenopus laevis</name>
    <name type="common">African clawed frog</name>
    <dbReference type="NCBI Taxonomy" id="8355"/>
    <lineage>
        <taxon>Eukaryota</taxon>
        <taxon>Metazoa</taxon>
        <taxon>Chordata</taxon>
        <taxon>Craniata</taxon>
        <taxon>Vertebrata</taxon>
        <taxon>Euteleostomi</taxon>
        <taxon>Amphibia</taxon>
        <taxon>Batrachia</taxon>
        <taxon>Anura</taxon>
        <taxon>Pipoidea</taxon>
        <taxon>Pipidae</taxon>
        <taxon>Xenopodinae</taxon>
        <taxon>Xenopus</taxon>
        <taxon>Xenopus</taxon>
    </lineage>
</organism>
<evidence type="ECO:0000313" key="2">
    <source>
        <dbReference type="Proteomes" id="UP000694892"/>
    </source>
</evidence>
<dbReference type="AlphaFoldDB" id="A0A974DX46"/>
<dbReference type="Proteomes" id="UP000694892">
    <property type="component" value="Chromosome 1L"/>
</dbReference>
<gene>
    <name evidence="1" type="ORF">XELAEV_18005375mg</name>
</gene>
<accession>A0A974DX46</accession>
<evidence type="ECO:0000313" key="1">
    <source>
        <dbReference type="EMBL" id="OCT99593.1"/>
    </source>
</evidence>
<proteinExistence type="predicted"/>